<dbReference type="Pfam" id="PF08595">
    <property type="entry name" value="RXT2_N"/>
    <property type="match status" value="1"/>
</dbReference>
<dbReference type="GeneID" id="89948689"/>
<reference evidence="4 5" key="1">
    <citation type="submission" date="2022-11" db="EMBL/GenBank/DDBJ databases">
        <title>Mucor velutinosus strain NIH1002 WGS.</title>
        <authorList>
            <person name="Subramanian P."/>
            <person name="Mullikin J.C."/>
            <person name="Segre J.A."/>
            <person name="Zelazny A.M."/>
        </authorList>
    </citation>
    <scope>NUCLEOTIDE SEQUENCE [LARGE SCALE GENOMIC DNA]</scope>
    <source>
        <strain evidence="4 5">NIH1002</strain>
    </source>
</reference>
<protein>
    <recommendedName>
        <fullName evidence="3">Transcriptional regulatory protein RXT2 N-terminal domain-containing protein</fullName>
    </recommendedName>
</protein>
<keyword evidence="5" id="KW-1185">Reference proteome</keyword>
<organism evidence="4 5">
    <name type="scientific">Mucor velutinosus</name>
    <dbReference type="NCBI Taxonomy" id="708070"/>
    <lineage>
        <taxon>Eukaryota</taxon>
        <taxon>Fungi</taxon>
        <taxon>Fungi incertae sedis</taxon>
        <taxon>Mucoromycota</taxon>
        <taxon>Mucoromycotina</taxon>
        <taxon>Mucoromycetes</taxon>
        <taxon>Mucorales</taxon>
        <taxon>Mucorineae</taxon>
        <taxon>Mucoraceae</taxon>
        <taxon>Mucor</taxon>
    </lineage>
</organism>
<name>A0AAN7D4F2_9FUNG</name>
<evidence type="ECO:0000256" key="2">
    <source>
        <dbReference type="SAM" id="MobiDB-lite"/>
    </source>
</evidence>
<dbReference type="InterPro" id="IPR013904">
    <property type="entry name" value="RXT2_N"/>
</dbReference>
<comment type="caution">
    <text evidence="4">The sequence shown here is derived from an EMBL/GenBank/DDBJ whole genome shotgun (WGS) entry which is preliminary data.</text>
</comment>
<evidence type="ECO:0000313" key="5">
    <source>
        <dbReference type="Proteomes" id="UP001304243"/>
    </source>
</evidence>
<keyword evidence="1" id="KW-0175">Coiled coil</keyword>
<accession>A0AAN7D4F2</accession>
<dbReference type="Proteomes" id="UP001304243">
    <property type="component" value="Unassembled WGS sequence"/>
</dbReference>
<dbReference type="EMBL" id="JASEJX010000033">
    <property type="protein sequence ID" value="KAK4510572.1"/>
    <property type="molecule type" value="Genomic_DNA"/>
</dbReference>
<dbReference type="RefSeq" id="XP_064677238.1">
    <property type="nucleotide sequence ID" value="XM_064824302.1"/>
</dbReference>
<evidence type="ECO:0000313" key="4">
    <source>
        <dbReference type="EMBL" id="KAK4510572.1"/>
    </source>
</evidence>
<evidence type="ECO:0000256" key="1">
    <source>
        <dbReference type="SAM" id="Coils"/>
    </source>
</evidence>
<dbReference type="AlphaFoldDB" id="A0AAN7D4F2"/>
<feature type="domain" description="Transcriptional regulatory protein RXT2 N-terminal" evidence="3">
    <location>
        <begin position="87"/>
        <end position="161"/>
    </location>
</feature>
<feature type="coiled-coil region" evidence="1">
    <location>
        <begin position="184"/>
        <end position="211"/>
    </location>
</feature>
<feature type="region of interest" description="Disordered" evidence="2">
    <location>
        <begin position="234"/>
        <end position="288"/>
    </location>
</feature>
<evidence type="ECO:0000259" key="3">
    <source>
        <dbReference type="Pfam" id="PF08595"/>
    </source>
</evidence>
<proteinExistence type="predicted"/>
<gene>
    <name evidence="4" type="ORF">ATC70_005003</name>
</gene>
<sequence length="358" mass="40909">MSHPPQPPHPSMQFPAAKWIQNDNDDSDGDQVGLLINPIHYVCYYLNPLYFDQTLKRWAASDSQFGGNKLRAPKTLAEETEFLNGGKKRTIVKRKRKRVEDGISDEEEDPYTLINIEDILSPIELPTDIVRRPALRRILLSTQIDALAKTSMEFIEGEKNFNKILCRLSAIMHQDDPRYLDLTFDRTTEQRQKYKEDVEAANAAASTLTAAATGVTSNVVDALDPKELDQEIEAKIKERTPATSTTKDNIDGNEDHAMHQDHVEEKQEDEEENNDAQPPQQDQDHDMDADVEAREVVKRVKELLLENINYSNEYISRLQGARNKLCKASMQKDTLWKELKANAKEEDVRNKATPAYHH</sequence>
<feature type="compositionally biased region" description="Basic and acidic residues" evidence="2">
    <location>
        <begin position="248"/>
        <end position="265"/>
    </location>
</feature>